<organism evidence="1">
    <name type="scientific">marine sediment metagenome</name>
    <dbReference type="NCBI Taxonomy" id="412755"/>
    <lineage>
        <taxon>unclassified sequences</taxon>
        <taxon>metagenomes</taxon>
        <taxon>ecological metagenomes</taxon>
    </lineage>
</organism>
<dbReference type="Pfam" id="PF03746">
    <property type="entry name" value="LamB_YcsF"/>
    <property type="match status" value="1"/>
</dbReference>
<feature type="non-terminal residue" evidence="1">
    <location>
        <position position="1"/>
    </location>
</feature>
<sequence>HPGYPDLLGFGRRNMVVAATDVKGYLIYQIGALQAFARVEGLELQHVKPHGALYNMAVKDPKLAQAIAEAVRSLDKG</sequence>
<protein>
    <recommendedName>
        <fullName evidence="2">LamB/YcsF family protein</fullName>
    </recommendedName>
</protein>
<name>X1DPB8_9ZZZZ</name>
<dbReference type="InterPro" id="IPR011330">
    <property type="entry name" value="Glyco_hydro/deAcase_b/a-brl"/>
</dbReference>
<dbReference type="EMBL" id="BART01041056">
    <property type="protein sequence ID" value="GAH22801.1"/>
    <property type="molecule type" value="Genomic_DNA"/>
</dbReference>
<gene>
    <name evidence="1" type="ORF">S01H4_66351</name>
</gene>
<comment type="caution">
    <text evidence="1">The sequence shown here is derived from an EMBL/GenBank/DDBJ whole genome shotgun (WGS) entry which is preliminary data.</text>
</comment>
<evidence type="ECO:0000313" key="1">
    <source>
        <dbReference type="EMBL" id="GAH22801.1"/>
    </source>
</evidence>
<dbReference type="GO" id="GO:0005975">
    <property type="term" value="P:carbohydrate metabolic process"/>
    <property type="evidence" value="ECO:0007669"/>
    <property type="project" value="InterPro"/>
</dbReference>
<dbReference type="PANTHER" id="PTHR30292">
    <property type="entry name" value="UNCHARACTERIZED PROTEIN YBGL-RELATED"/>
    <property type="match status" value="1"/>
</dbReference>
<dbReference type="AlphaFoldDB" id="X1DPB8"/>
<evidence type="ECO:0008006" key="2">
    <source>
        <dbReference type="Google" id="ProtNLM"/>
    </source>
</evidence>
<feature type="non-terminal residue" evidence="1">
    <location>
        <position position="77"/>
    </location>
</feature>
<reference evidence="1" key="1">
    <citation type="journal article" date="2014" name="Front. Microbiol.">
        <title>High frequency of phylogenetically diverse reductive dehalogenase-homologous genes in deep subseafloor sedimentary metagenomes.</title>
        <authorList>
            <person name="Kawai M."/>
            <person name="Futagami T."/>
            <person name="Toyoda A."/>
            <person name="Takaki Y."/>
            <person name="Nishi S."/>
            <person name="Hori S."/>
            <person name="Arai W."/>
            <person name="Tsubouchi T."/>
            <person name="Morono Y."/>
            <person name="Uchiyama I."/>
            <person name="Ito T."/>
            <person name="Fujiyama A."/>
            <person name="Inagaki F."/>
            <person name="Takami H."/>
        </authorList>
    </citation>
    <scope>NUCLEOTIDE SEQUENCE</scope>
    <source>
        <strain evidence="1">Expedition CK06-06</strain>
    </source>
</reference>
<dbReference type="Gene3D" id="3.20.20.370">
    <property type="entry name" value="Glycoside hydrolase/deacetylase"/>
    <property type="match status" value="1"/>
</dbReference>
<accession>X1DPB8</accession>
<proteinExistence type="predicted"/>
<dbReference type="SUPFAM" id="SSF88713">
    <property type="entry name" value="Glycoside hydrolase/deacetylase"/>
    <property type="match status" value="1"/>
</dbReference>
<dbReference type="PANTHER" id="PTHR30292:SF0">
    <property type="entry name" value="5-OXOPROLINASE SUBUNIT A"/>
    <property type="match status" value="1"/>
</dbReference>
<dbReference type="InterPro" id="IPR005501">
    <property type="entry name" value="LamB/YcsF/PxpA-like"/>
</dbReference>